<evidence type="ECO:0000313" key="2">
    <source>
        <dbReference type="EMBL" id="EXU95871.1"/>
    </source>
</evidence>
<dbReference type="AlphaFoldDB" id="A0A014QSS2"/>
<feature type="transmembrane region" description="Helical" evidence="1">
    <location>
        <begin position="27"/>
        <end position="46"/>
    </location>
</feature>
<gene>
    <name evidence="2" type="ORF">X797_011052</name>
</gene>
<dbReference type="Proteomes" id="UP000030151">
    <property type="component" value="Unassembled WGS sequence"/>
</dbReference>
<organism evidence="2 3">
    <name type="scientific">Metarhizium robertsii</name>
    <dbReference type="NCBI Taxonomy" id="568076"/>
    <lineage>
        <taxon>Eukaryota</taxon>
        <taxon>Fungi</taxon>
        <taxon>Dikarya</taxon>
        <taxon>Ascomycota</taxon>
        <taxon>Pezizomycotina</taxon>
        <taxon>Sordariomycetes</taxon>
        <taxon>Hypocreomycetidae</taxon>
        <taxon>Hypocreales</taxon>
        <taxon>Clavicipitaceae</taxon>
        <taxon>Metarhizium</taxon>
    </lineage>
</organism>
<evidence type="ECO:0000256" key="1">
    <source>
        <dbReference type="SAM" id="Phobius"/>
    </source>
</evidence>
<dbReference type="InterPro" id="IPR058965">
    <property type="entry name" value="SOI/HabA-like"/>
</dbReference>
<feature type="transmembrane region" description="Helical" evidence="1">
    <location>
        <begin position="101"/>
        <end position="119"/>
    </location>
</feature>
<reference evidence="2 3" key="1">
    <citation type="submission" date="2014-02" db="EMBL/GenBank/DDBJ databases">
        <title>The genome sequence of the entomopathogenic fungus Metarhizium robertsii ARSEF 2575.</title>
        <authorList>
            <person name="Giuliano Garisto Donzelli B."/>
            <person name="Roe B.A."/>
            <person name="Macmil S.L."/>
            <person name="Krasnoff S.B."/>
            <person name="Gibson D.M."/>
        </authorList>
    </citation>
    <scope>NUCLEOTIDE SEQUENCE [LARGE SCALE GENOMIC DNA]</scope>
    <source>
        <strain evidence="2 3">ARSEF 2575</strain>
    </source>
</reference>
<keyword evidence="1" id="KW-1133">Transmembrane helix</keyword>
<accession>A0A014QSS2</accession>
<feature type="transmembrane region" description="Helical" evidence="1">
    <location>
        <begin position="66"/>
        <end position="89"/>
    </location>
</feature>
<dbReference type="InterPro" id="IPR054803">
    <property type="entry name" value="StyOxIsoStyC"/>
</dbReference>
<comment type="caution">
    <text evidence="2">The sequence shown here is derived from an EMBL/GenBank/DDBJ whole genome shotgun (WGS) entry which is preliminary data.</text>
</comment>
<sequence>MTNPNPNATDGLMAQDSLRRRMIGHGALMILTALLGGFGLYMHIMGGIEISPGHLITFNVPGTEAGWVRCHTGPVANGFMVIVTALGMVHLPVPEKAAKRIGWVVVMDGWSNVGFYFFGNLSPNRGLALGKTHVGDANVWSVLAFVPAVVFGFLVVGAFAELGYYGLFDKNKSPRPRHEFDIGAYGQKTK</sequence>
<dbReference type="EMBL" id="JELW01000062">
    <property type="protein sequence ID" value="EXU95871.1"/>
    <property type="molecule type" value="Genomic_DNA"/>
</dbReference>
<proteinExistence type="predicted"/>
<protein>
    <recommendedName>
        <fullName evidence="4">Styrene-oxide isomerase</fullName>
    </recommendedName>
</protein>
<keyword evidence="1" id="KW-0812">Transmembrane</keyword>
<evidence type="ECO:0008006" key="4">
    <source>
        <dbReference type="Google" id="ProtNLM"/>
    </source>
</evidence>
<dbReference type="OrthoDB" id="4937695at2759"/>
<evidence type="ECO:0000313" key="3">
    <source>
        <dbReference type="Proteomes" id="UP000030151"/>
    </source>
</evidence>
<feature type="transmembrane region" description="Helical" evidence="1">
    <location>
        <begin position="139"/>
        <end position="167"/>
    </location>
</feature>
<dbReference type="eggNOG" id="ENOG502SRUV">
    <property type="taxonomic scope" value="Eukaryota"/>
</dbReference>
<name>A0A014QSS2_9HYPO</name>
<keyword evidence="1" id="KW-0472">Membrane</keyword>
<dbReference type="Pfam" id="PF26512">
    <property type="entry name" value="SOI"/>
    <property type="match status" value="1"/>
</dbReference>
<dbReference type="NCBIfam" id="NF045734">
    <property type="entry name" value="StyOxIsoStyC"/>
    <property type="match status" value="1"/>
</dbReference>
<dbReference type="HOGENOM" id="CLU_119150_0_0_1"/>